<dbReference type="Gene3D" id="1.20.1290.10">
    <property type="entry name" value="AhpD-like"/>
    <property type="match status" value="1"/>
</dbReference>
<organism evidence="1 2">
    <name type="scientific">Hylemonella gracilis str. Niagara R</name>
    <dbReference type="NCBI Taxonomy" id="1458275"/>
    <lineage>
        <taxon>Bacteria</taxon>
        <taxon>Pseudomonadati</taxon>
        <taxon>Pseudomonadota</taxon>
        <taxon>Betaproteobacteria</taxon>
        <taxon>Burkholderiales</taxon>
        <taxon>Comamonadaceae</taxon>
        <taxon>Hylemonella</taxon>
    </lineage>
</organism>
<dbReference type="PANTHER" id="PTHR34846">
    <property type="entry name" value="4-CARBOXYMUCONOLACTONE DECARBOXYLASE FAMILY PROTEIN (AFU_ORTHOLOGUE AFUA_6G11590)"/>
    <property type="match status" value="1"/>
</dbReference>
<proteinExistence type="predicted"/>
<reference evidence="1 2" key="1">
    <citation type="submission" date="2014-02" db="EMBL/GenBank/DDBJ databases">
        <title>Draft Genome of Hylemonella gracilis isolated from the Niagara River.</title>
        <authorList>
            <person name="Pawlowski D.R."/>
            <person name="Koudelka G.B."/>
        </authorList>
    </citation>
    <scope>NUCLEOTIDE SEQUENCE [LARGE SCALE GENOMIC DNA]</scope>
    <source>
        <strain evidence="1 2">Niagara R</strain>
    </source>
</reference>
<dbReference type="Proteomes" id="UP000023268">
    <property type="component" value="Unassembled WGS sequence"/>
</dbReference>
<gene>
    <name evidence="1" type="ORF">AZ34_03380</name>
</gene>
<dbReference type="SUPFAM" id="SSF69118">
    <property type="entry name" value="AhpD-like"/>
    <property type="match status" value="1"/>
</dbReference>
<dbReference type="RefSeq" id="WP_035604760.1">
    <property type="nucleotide sequence ID" value="NZ_JEMG01000001.1"/>
</dbReference>
<dbReference type="PANTHER" id="PTHR34846:SF11">
    <property type="entry name" value="4-CARBOXYMUCONOLACTONE DECARBOXYLASE FAMILY PROTEIN (AFU_ORTHOLOGUE AFUA_6G11590)"/>
    <property type="match status" value="1"/>
</dbReference>
<dbReference type="EMBL" id="JEMG01000001">
    <property type="protein sequence ID" value="EYC50209.1"/>
    <property type="molecule type" value="Genomic_DNA"/>
</dbReference>
<name>A0A016XDN3_9BURK</name>
<dbReference type="AlphaFoldDB" id="A0A016XDN3"/>
<accession>A0A016XDN3</accession>
<protein>
    <submittedName>
        <fullName evidence="1">4-carboxymuconolactone decarboxylase</fullName>
    </submittedName>
</protein>
<sequence length="174" mass="19154">MKSRLPLPAPDSFDGAQRAVYESILATRGSLDGPFLAWMHSPSLATRAEKLGAFCRYQTQFERVESELLILTVAAHFDCLAEQQIHEPIAASVGISADDIALIRQGDQPALSTPRQQLIHALAEELLRKNRISPELYAQGLRQLGERGLVELVGIVGYYAFVAMTLNAFEMQAS</sequence>
<dbReference type="STRING" id="1458275.AZ34_03380"/>
<dbReference type="OrthoDB" id="5987308at2"/>
<evidence type="ECO:0000313" key="1">
    <source>
        <dbReference type="EMBL" id="EYC50209.1"/>
    </source>
</evidence>
<dbReference type="eggNOG" id="COG2128">
    <property type="taxonomic scope" value="Bacteria"/>
</dbReference>
<evidence type="ECO:0000313" key="2">
    <source>
        <dbReference type="Proteomes" id="UP000023268"/>
    </source>
</evidence>
<comment type="caution">
    <text evidence="1">The sequence shown here is derived from an EMBL/GenBank/DDBJ whole genome shotgun (WGS) entry which is preliminary data.</text>
</comment>
<dbReference type="InterPro" id="IPR029032">
    <property type="entry name" value="AhpD-like"/>
</dbReference>